<evidence type="ECO:0000259" key="5">
    <source>
        <dbReference type="PROSITE" id="PS50931"/>
    </source>
</evidence>
<keyword evidence="4" id="KW-0804">Transcription</keyword>
<dbReference type="SUPFAM" id="SSF46785">
    <property type="entry name" value="Winged helix' DNA-binding domain"/>
    <property type="match status" value="1"/>
</dbReference>
<dbReference type="FunFam" id="1.10.10.10:FF:000001">
    <property type="entry name" value="LysR family transcriptional regulator"/>
    <property type="match status" value="1"/>
</dbReference>
<dbReference type="EMBL" id="FWXD01000005">
    <property type="protein sequence ID" value="SMC20820.1"/>
    <property type="molecule type" value="Genomic_DNA"/>
</dbReference>
<dbReference type="OrthoDB" id="9786526at2"/>
<reference evidence="6 7" key="1">
    <citation type="submission" date="2017-04" db="EMBL/GenBank/DDBJ databases">
        <authorList>
            <person name="Afonso C.L."/>
            <person name="Miller P.J."/>
            <person name="Scott M.A."/>
            <person name="Spackman E."/>
            <person name="Goraichik I."/>
            <person name="Dimitrov K.M."/>
            <person name="Suarez D.L."/>
            <person name="Swayne D.E."/>
        </authorList>
    </citation>
    <scope>NUCLEOTIDE SEQUENCE [LARGE SCALE GENOMIC DNA]</scope>
    <source>
        <strain evidence="6 7">DSM 23236</strain>
    </source>
</reference>
<dbReference type="RefSeq" id="WP_084089644.1">
    <property type="nucleotide sequence ID" value="NZ_FWXD01000005.1"/>
</dbReference>
<dbReference type="PANTHER" id="PTHR30537:SF66">
    <property type="entry name" value="IRON-REGULATED VIRULENCE REGULATORY PROTEIN IRGB"/>
    <property type="match status" value="1"/>
</dbReference>
<dbReference type="Pfam" id="PF03466">
    <property type="entry name" value="LysR_substrate"/>
    <property type="match status" value="1"/>
</dbReference>
<dbReference type="GO" id="GO:0043565">
    <property type="term" value="F:sequence-specific DNA binding"/>
    <property type="evidence" value="ECO:0007669"/>
    <property type="project" value="TreeGrafter"/>
</dbReference>
<name>A0A1W1XAF1_9NEIS</name>
<dbReference type="CDD" id="cd08422">
    <property type="entry name" value="PBP2_CrgA_like"/>
    <property type="match status" value="1"/>
</dbReference>
<evidence type="ECO:0000256" key="1">
    <source>
        <dbReference type="ARBA" id="ARBA00009437"/>
    </source>
</evidence>
<feature type="domain" description="HTH lysR-type" evidence="5">
    <location>
        <begin position="7"/>
        <end position="64"/>
    </location>
</feature>
<evidence type="ECO:0000313" key="7">
    <source>
        <dbReference type="Proteomes" id="UP000192761"/>
    </source>
</evidence>
<dbReference type="InterPro" id="IPR036388">
    <property type="entry name" value="WH-like_DNA-bd_sf"/>
</dbReference>
<evidence type="ECO:0000256" key="2">
    <source>
        <dbReference type="ARBA" id="ARBA00023015"/>
    </source>
</evidence>
<keyword evidence="3 6" id="KW-0238">DNA-binding</keyword>
<dbReference type="Proteomes" id="UP000192761">
    <property type="component" value="Unassembled WGS sequence"/>
</dbReference>
<dbReference type="SUPFAM" id="SSF53850">
    <property type="entry name" value="Periplasmic binding protein-like II"/>
    <property type="match status" value="1"/>
</dbReference>
<evidence type="ECO:0000256" key="3">
    <source>
        <dbReference type="ARBA" id="ARBA00023125"/>
    </source>
</evidence>
<dbReference type="InterPro" id="IPR005119">
    <property type="entry name" value="LysR_subst-bd"/>
</dbReference>
<keyword evidence="7" id="KW-1185">Reference proteome</keyword>
<sequence>MANLAAINLNRLLVFVTVVEAGSITAAATRLGLAKTMVSAHIQRLEHEVGVSLLLRTTRRLGLTEAGEAFYDASRRIVREIEAAVDDAAQEGSTLRGSLRITAPIDYGAAVIAPVCVALRQRHPELKIELLAGDRMFDLVGEGIDVAIRLGVLPDSNHQAVRIGGFDHVLVASPALLQARPALQQLADLADWPFIALSVLPQPLSWTFTRGDAQHTQRFAAGFGANTAYGVRAAALAGGGLAMLPDFAVRDDLATGRLQPVLPQWQLPRGGIYAVFPAARHRPRKVQVLVEALREQVTAEAGNTALT</sequence>
<dbReference type="Gene3D" id="1.10.10.10">
    <property type="entry name" value="Winged helix-like DNA-binding domain superfamily/Winged helix DNA-binding domain"/>
    <property type="match status" value="1"/>
</dbReference>
<dbReference type="InterPro" id="IPR000847">
    <property type="entry name" value="LysR_HTH_N"/>
</dbReference>
<dbReference type="STRING" id="1121001.SAMN02745857_01057"/>
<gene>
    <name evidence="6" type="ORF">SAMN02745857_01057</name>
</gene>
<dbReference type="GO" id="GO:0003700">
    <property type="term" value="F:DNA-binding transcription factor activity"/>
    <property type="evidence" value="ECO:0007669"/>
    <property type="project" value="InterPro"/>
</dbReference>
<evidence type="ECO:0000313" key="6">
    <source>
        <dbReference type="EMBL" id="SMC20820.1"/>
    </source>
</evidence>
<evidence type="ECO:0000256" key="4">
    <source>
        <dbReference type="ARBA" id="ARBA00023163"/>
    </source>
</evidence>
<dbReference type="GO" id="GO:0006351">
    <property type="term" value="P:DNA-templated transcription"/>
    <property type="evidence" value="ECO:0007669"/>
    <property type="project" value="TreeGrafter"/>
</dbReference>
<dbReference type="PROSITE" id="PS50931">
    <property type="entry name" value="HTH_LYSR"/>
    <property type="match status" value="1"/>
</dbReference>
<dbReference type="InterPro" id="IPR058163">
    <property type="entry name" value="LysR-type_TF_proteobact-type"/>
</dbReference>
<dbReference type="Pfam" id="PF00126">
    <property type="entry name" value="HTH_1"/>
    <property type="match status" value="1"/>
</dbReference>
<accession>A0A1W1XAF1</accession>
<dbReference type="InterPro" id="IPR036390">
    <property type="entry name" value="WH_DNA-bd_sf"/>
</dbReference>
<proteinExistence type="inferred from homology"/>
<comment type="similarity">
    <text evidence="1">Belongs to the LysR transcriptional regulatory family.</text>
</comment>
<organism evidence="6 7">
    <name type="scientific">Andreprevotia lacus DSM 23236</name>
    <dbReference type="NCBI Taxonomy" id="1121001"/>
    <lineage>
        <taxon>Bacteria</taxon>
        <taxon>Pseudomonadati</taxon>
        <taxon>Pseudomonadota</taxon>
        <taxon>Betaproteobacteria</taxon>
        <taxon>Neisseriales</taxon>
        <taxon>Chitinibacteraceae</taxon>
        <taxon>Andreprevotia</taxon>
    </lineage>
</organism>
<dbReference type="PANTHER" id="PTHR30537">
    <property type="entry name" value="HTH-TYPE TRANSCRIPTIONAL REGULATOR"/>
    <property type="match status" value="1"/>
</dbReference>
<protein>
    <submittedName>
        <fullName evidence="6">DNA-binding transcriptional regulator, LysR family</fullName>
    </submittedName>
</protein>
<dbReference type="Gene3D" id="3.40.190.290">
    <property type="match status" value="1"/>
</dbReference>
<dbReference type="AlphaFoldDB" id="A0A1W1XAF1"/>
<keyword evidence="2" id="KW-0805">Transcription regulation</keyword>